<evidence type="ECO:0000313" key="1">
    <source>
        <dbReference type="EMBL" id="PSL23844.1"/>
    </source>
</evidence>
<dbReference type="Proteomes" id="UP000241964">
    <property type="component" value="Unassembled WGS sequence"/>
</dbReference>
<dbReference type="OrthoDB" id="1494413at2"/>
<protein>
    <submittedName>
        <fullName evidence="1">Uncharacterized protein</fullName>
    </submittedName>
</protein>
<name>A0A2P8FQ53_9BACT</name>
<sequence>MKRILTLALALFIGQHAVAQKEAVVSALAKYKLDEGILDEKLRTKPTDYSYDIKETVATEGVEKIILGHYDASKPEEDRWTVISSDDQDPTTTEIKRFKKEHGKAPYPPAKIDESSYKVEKDDAGILVVSFKLDPASLVPDNAFIKDCRSYLTIDTNTGKITKAESVNEKPLKVKTFNVPVLNTYSELTWNEAEKKYFPKKDNISMTIKLLGQEVATTTIMEYSNFKK</sequence>
<organism evidence="1 2">
    <name type="scientific">Dyadobacter jiangsuensis</name>
    <dbReference type="NCBI Taxonomy" id="1591085"/>
    <lineage>
        <taxon>Bacteria</taxon>
        <taxon>Pseudomonadati</taxon>
        <taxon>Bacteroidota</taxon>
        <taxon>Cytophagia</taxon>
        <taxon>Cytophagales</taxon>
        <taxon>Spirosomataceae</taxon>
        <taxon>Dyadobacter</taxon>
    </lineage>
</organism>
<accession>A0A2P8FQ53</accession>
<comment type="caution">
    <text evidence="1">The sequence shown here is derived from an EMBL/GenBank/DDBJ whole genome shotgun (WGS) entry which is preliminary data.</text>
</comment>
<gene>
    <name evidence="1" type="ORF">CLV60_11539</name>
</gene>
<evidence type="ECO:0000313" key="2">
    <source>
        <dbReference type="Proteomes" id="UP000241964"/>
    </source>
</evidence>
<keyword evidence="2" id="KW-1185">Reference proteome</keyword>
<proteinExistence type="predicted"/>
<reference evidence="1 2" key="1">
    <citation type="submission" date="2018-03" db="EMBL/GenBank/DDBJ databases">
        <title>Genomic Encyclopedia of Archaeal and Bacterial Type Strains, Phase II (KMG-II): from individual species to whole genera.</title>
        <authorList>
            <person name="Goeker M."/>
        </authorList>
    </citation>
    <scope>NUCLEOTIDE SEQUENCE [LARGE SCALE GENOMIC DNA]</scope>
    <source>
        <strain evidence="1 2">DSM 29057</strain>
    </source>
</reference>
<dbReference type="RefSeq" id="WP_106598416.1">
    <property type="nucleotide sequence ID" value="NZ_PYAS01000015.1"/>
</dbReference>
<dbReference type="AlphaFoldDB" id="A0A2P8FQ53"/>
<dbReference type="EMBL" id="PYAS01000015">
    <property type="protein sequence ID" value="PSL23844.1"/>
    <property type="molecule type" value="Genomic_DNA"/>
</dbReference>